<evidence type="ECO:0000313" key="2">
    <source>
        <dbReference type="Proteomes" id="UP001281761"/>
    </source>
</evidence>
<keyword evidence="2" id="KW-1185">Reference proteome</keyword>
<dbReference type="Proteomes" id="UP001281761">
    <property type="component" value="Unassembled WGS sequence"/>
</dbReference>
<organism evidence="1 2">
    <name type="scientific">Blattamonas nauphoetae</name>
    <dbReference type="NCBI Taxonomy" id="2049346"/>
    <lineage>
        <taxon>Eukaryota</taxon>
        <taxon>Metamonada</taxon>
        <taxon>Preaxostyla</taxon>
        <taxon>Oxymonadida</taxon>
        <taxon>Blattamonas</taxon>
    </lineage>
</organism>
<proteinExistence type="predicted"/>
<comment type="caution">
    <text evidence="1">The sequence shown here is derived from an EMBL/GenBank/DDBJ whole genome shotgun (WGS) entry which is preliminary data.</text>
</comment>
<reference evidence="1 2" key="1">
    <citation type="journal article" date="2022" name="bioRxiv">
        <title>Genomics of Preaxostyla Flagellates Illuminates Evolutionary Transitions and the Path Towards Mitochondrial Loss.</title>
        <authorList>
            <person name="Novak L.V.F."/>
            <person name="Treitli S.C."/>
            <person name="Pyrih J."/>
            <person name="Halakuc P."/>
            <person name="Pipaliya S.V."/>
            <person name="Vacek V."/>
            <person name="Brzon O."/>
            <person name="Soukal P."/>
            <person name="Eme L."/>
            <person name="Dacks J.B."/>
            <person name="Karnkowska A."/>
            <person name="Elias M."/>
            <person name="Hampl V."/>
        </authorList>
    </citation>
    <scope>NUCLEOTIDE SEQUENCE [LARGE SCALE GENOMIC DNA]</scope>
    <source>
        <strain evidence="1">NAU3</strain>
        <tissue evidence="1">Gut</tissue>
    </source>
</reference>
<protein>
    <submittedName>
        <fullName evidence="1">Uncharacterized protein</fullName>
    </submittedName>
</protein>
<evidence type="ECO:0000313" key="1">
    <source>
        <dbReference type="EMBL" id="KAK2941204.1"/>
    </source>
</evidence>
<gene>
    <name evidence="1" type="ORF">BLNAU_23891</name>
</gene>
<accession>A0ABQ9WP03</accession>
<dbReference type="EMBL" id="JARBJD010000537">
    <property type="protein sequence ID" value="KAK2941204.1"/>
    <property type="molecule type" value="Genomic_DNA"/>
</dbReference>
<sequence>MPQIQNRNFRTEVYQCLPTSRQSRKKRQPADSEALMCSLTSAKAPSCVRLCRSRSPANLLSLHELIIISLSPSLRSNLPATVALLHSHYPILQQQSSPPPPQPDTRNDINQWLESVDERIEEQKAAHKQFMSCCSTCCI</sequence>
<name>A0ABQ9WP03_9EUKA</name>